<evidence type="ECO:0000259" key="1">
    <source>
        <dbReference type="Pfam" id="PF00149"/>
    </source>
</evidence>
<dbReference type="GO" id="GO:0005737">
    <property type="term" value="C:cytoplasm"/>
    <property type="evidence" value="ECO:0007669"/>
    <property type="project" value="TreeGrafter"/>
</dbReference>
<dbReference type="AlphaFoldDB" id="E0ICZ9"/>
<dbReference type="STRING" id="717606.PaecuDRAFT_3501"/>
<dbReference type="Gene3D" id="3.60.21.10">
    <property type="match status" value="1"/>
</dbReference>
<dbReference type="RefSeq" id="WP_006039489.1">
    <property type="nucleotide sequence ID" value="NZ_AEDD01000010.1"/>
</dbReference>
<dbReference type="InterPro" id="IPR050126">
    <property type="entry name" value="Ap4A_hydrolase"/>
</dbReference>
<dbReference type="GO" id="GO:0016791">
    <property type="term" value="F:phosphatase activity"/>
    <property type="evidence" value="ECO:0007669"/>
    <property type="project" value="TreeGrafter"/>
</dbReference>
<evidence type="ECO:0000313" key="2">
    <source>
        <dbReference type="EMBL" id="EFM09454.1"/>
    </source>
</evidence>
<dbReference type="InterPro" id="IPR029052">
    <property type="entry name" value="Metallo-depent_PP-like"/>
</dbReference>
<dbReference type="PANTHER" id="PTHR42850">
    <property type="entry name" value="METALLOPHOSPHOESTERASE"/>
    <property type="match status" value="1"/>
</dbReference>
<feature type="domain" description="Calcineurin-like phosphoesterase" evidence="1">
    <location>
        <begin position="3"/>
        <end position="159"/>
    </location>
</feature>
<proteinExistence type="predicted"/>
<dbReference type="Pfam" id="PF00149">
    <property type="entry name" value="Metallophos"/>
    <property type="match status" value="1"/>
</dbReference>
<dbReference type="OrthoDB" id="384253at2"/>
<organism evidence="2 3">
    <name type="scientific">Paenibacillus curdlanolyticus YK9</name>
    <dbReference type="NCBI Taxonomy" id="717606"/>
    <lineage>
        <taxon>Bacteria</taxon>
        <taxon>Bacillati</taxon>
        <taxon>Bacillota</taxon>
        <taxon>Bacilli</taxon>
        <taxon>Bacillales</taxon>
        <taxon>Paenibacillaceae</taxon>
        <taxon>Paenibacillus</taxon>
    </lineage>
</organism>
<dbReference type="eggNOG" id="COG0639">
    <property type="taxonomic scope" value="Bacteria"/>
</dbReference>
<protein>
    <submittedName>
        <fullName evidence="2">Metallophosphoesterase</fullName>
    </submittedName>
</protein>
<dbReference type="CDD" id="cd00144">
    <property type="entry name" value="MPP_PPP_family"/>
    <property type="match status" value="1"/>
</dbReference>
<reference evidence="2 3" key="1">
    <citation type="submission" date="2010-07" db="EMBL/GenBank/DDBJ databases">
        <title>The draft genome of Paenibacillus curdlanolyticus YK9.</title>
        <authorList>
            <consortium name="US DOE Joint Genome Institute (JGI-PGF)"/>
            <person name="Lucas S."/>
            <person name="Copeland A."/>
            <person name="Lapidus A."/>
            <person name="Cheng J.-F."/>
            <person name="Bruce D."/>
            <person name="Goodwin L."/>
            <person name="Pitluck S."/>
            <person name="Land M.L."/>
            <person name="Hauser L."/>
            <person name="Chang Y.-J."/>
            <person name="Jeffries C."/>
            <person name="Anderson I.J."/>
            <person name="Johnson E."/>
            <person name="Loganathan U."/>
            <person name="Mulhopadhyay B."/>
            <person name="Kyrpides N."/>
            <person name="Woyke T.J."/>
        </authorList>
    </citation>
    <scope>NUCLEOTIDE SEQUENCE [LARGE SCALE GENOMIC DNA]</scope>
    <source>
        <strain evidence="2 3">YK9</strain>
    </source>
</reference>
<dbReference type="PANTHER" id="PTHR42850:SF4">
    <property type="entry name" value="ZINC-DEPENDENT ENDOPOLYPHOSPHATASE"/>
    <property type="match status" value="1"/>
</dbReference>
<sequence length="236" mass="26688">MERTIIISDVHGCLTQLEALLHLVQFQPRRDHLILLGDLIDHGPQSREAIDFAISLVRDGAATAIRGNHDQRLIEIVNGDPEAIAKFFKHGGQATYESYIGPREQRTETEMLRELQERIPAEFPHHLDFIESMPHYLEDESYIYVHAGIHPDYVSDWQNQPLREFLYVKEPFISQPTGLSKPVVFGHTKTIDIHGKPDIWFGADKIGIDGGCAYGHQLNALVVTGDGELRMYSVPA</sequence>
<gene>
    <name evidence="2" type="ORF">PaecuDRAFT_3501</name>
</gene>
<dbReference type="InterPro" id="IPR004843">
    <property type="entry name" value="Calcineurin-like_PHP"/>
</dbReference>
<keyword evidence="3" id="KW-1185">Reference proteome</keyword>
<accession>E0ICZ9</accession>
<dbReference type="SUPFAM" id="SSF56300">
    <property type="entry name" value="Metallo-dependent phosphatases"/>
    <property type="match status" value="1"/>
</dbReference>
<evidence type="ECO:0000313" key="3">
    <source>
        <dbReference type="Proteomes" id="UP000005387"/>
    </source>
</evidence>
<dbReference type="EMBL" id="AEDD01000010">
    <property type="protein sequence ID" value="EFM09454.1"/>
    <property type="molecule type" value="Genomic_DNA"/>
</dbReference>
<dbReference type="Proteomes" id="UP000005387">
    <property type="component" value="Unassembled WGS sequence"/>
</dbReference>
<name>E0ICZ9_9BACL</name>